<protein>
    <submittedName>
        <fullName evidence="13">Intercellular adhesion molecule 1-like</fullName>
    </submittedName>
</protein>
<gene>
    <name evidence="13" type="primary">LOC115429767</name>
</gene>
<feature type="domain" description="Ig-like" evidence="12">
    <location>
        <begin position="149"/>
        <end position="253"/>
    </location>
</feature>
<keyword evidence="8" id="KW-1015">Disulfide bond</keyword>
<keyword evidence="9" id="KW-0325">Glycoprotein</keyword>
<evidence type="ECO:0000256" key="9">
    <source>
        <dbReference type="ARBA" id="ARBA00023180"/>
    </source>
</evidence>
<keyword evidence="14" id="KW-1185">Reference proteome</keyword>
<keyword evidence="3 11" id="KW-0732">Signal</keyword>
<dbReference type="PANTHER" id="PTHR13771">
    <property type="entry name" value="INTERCELLULAR ADHESION MOLECULE"/>
    <property type="match status" value="1"/>
</dbReference>
<dbReference type="SUPFAM" id="SSF48726">
    <property type="entry name" value="Immunoglobulin"/>
    <property type="match status" value="2"/>
</dbReference>
<evidence type="ECO:0000259" key="12">
    <source>
        <dbReference type="PROSITE" id="PS50835"/>
    </source>
</evidence>
<keyword evidence="4" id="KW-0677">Repeat</keyword>
<dbReference type="InterPro" id="IPR047012">
    <property type="entry name" value="ICAM_VCAM"/>
</dbReference>
<reference evidence="13" key="3">
    <citation type="submission" date="2025-09" db="UniProtKB">
        <authorList>
            <consortium name="Ensembl"/>
        </authorList>
    </citation>
    <scope>IDENTIFICATION</scope>
</reference>
<evidence type="ECO:0000256" key="4">
    <source>
        <dbReference type="ARBA" id="ARBA00022737"/>
    </source>
</evidence>
<evidence type="ECO:0000313" key="13">
    <source>
        <dbReference type="Ensembl" id="ENSSORP00005020741.1"/>
    </source>
</evidence>
<dbReference type="Ensembl" id="ENSSORT00005021366.1">
    <property type="protein sequence ID" value="ENSSORP00005020741.1"/>
    <property type="gene ID" value="ENSSORG00005010126.1"/>
</dbReference>
<keyword evidence="2" id="KW-0812">Transmembrane</keyword>
<evidence type="ECO:0000256" key="5">
    <source>
        <dbReference type="ARBA" id="ARBA00022889"/>
    </source>
</evidence>
<keyword evidence="5" id="KW-0130">Cell adhesion</keyword>
<dbReference type="GO" id="GO:0098609">
    <property type="term" value="P:cell-cell adhesion"/>
    <property type="evidence" value="ECO:0007669"/>
    <property type="project" value="InterPro"/>
</dbReference>
<comment type="subcellular location">
    <subcellularLocation>
        <location evidence="1">Membrane</location>
        <topology evidence="1">Single-pass type I membrane protein</topology>
    </subcellularLocation>
</comment>
<name>A0A672ZU85_9TELE</name>
<evidence type="ECO:0000256" key="10">
    <source>
        <dbReference type="ARBA" id="ARBA00023319"/>
    </source>
</evidence>
<reference evidence="13" key="2">
    <citation type="submission" date="2025-08" db="UniProtKB">
        <authorList>
            <consortium name="Ensembl"/>
        </authorList>
    </citation>
    <scope>IDENTIFICATION</scope>
</reference>
<proteinExistence type="predicted"/>
<evidence type="ECO:0000256" key="11">
    <source>
        <dbReference type="SAM" id="SignalP"/>
    </source>
</evidence>
<evidence type="ECO:0000256" key="2">
    <source>
        <dbReference type="ARBA" id="ARBA00022692"/>
    </source>
</evidence>
<evidence type="ECO:0000256" key="1">
    <source>
        <dbReference type="ARBA" id="ARBA00004479"/>
    </source>
</evidence>
<dbReference type="PROSITE" id="PS50835">
    <property type="entry name" value="IG_LIKE"/>
    <property type="match status" value="1"/>
</dbReference>
<evidence type="ECO:0000256" key="3">
    <source>
        <dbReference type="ARBA" id="ARBA00022729"/>
    </source>
</evidence>
<dbReference type="Proteomes" id="UP000472271">
    <property type="component" value="Chromosome 1"/>
</dbReference>
<dbReference type="InterPro" id="IPR007110">
    <property type="entry name" value="Ig-like_dom"/>
</dbReference>
<dbReference type="GO" id="GO:0005178">
    <property type="term" value="F:integrin binding"/>
    <property type="evidence" value="ECO:0007669"/>
    <property type="project" value="InterPro"/>
</dbReference>
<sequence>MCESVWPVIVLLSHLFSSAISLPVSIYTPPPPLPSQIWPPSSSSAPSPSLSVLQPTPPSLSPCLLMISPSSLVVRFGDPVKANCSLSQMDFYLLGWENLQRAPQPTQGNFLVWSEDRVTEWSIKPMCYALSDHGGPCQLHLPVTVYKPPEKVSISFVNHTGPMFEGHQYTLQCTVWDVAPVKNLIVRFFRGETELVQLKSINNTGQKPATETFTLDISPSKDDNGAQYWCEAKLDLGPGGPESPPMAKSENITATLLWTSHCSSRAVVLILLFIQMKIWL</sequence>
<dbReference type="InterPro" id="IPR013783">
    <property type="entry name" value="Ig-like_fold"/>
</dbReference>
<evidence type="ECO:0000313" key="14">
    <source>
        <dbReference type="Proteomes" id="UP000472271"/>
    </source>
</evidence>
<feature type="signal peptide" evidence="11">
    <location>
        <begin position="1"/>
        <end position="21"/>
    </location>
</feature>
<feature type="chain" id="PRO_5025367789" evidence="11">
    <location>
        <begin position="22"/>
        <end position="280"/>
    </location>
</feature>
<reference evidence="13" key="1">
    <citation type="submission" date="2019-06" db="EMBL/GenBank/DDBJ databases">
        <authorList>
            <consortium name="Wellcome Sanger Institute Data Sharing"/>
        </authorList>
    </citation>
    <scope>NUCLEOTIDE SEQUENCE [LARGE SCALE GENOMIC DNA]</scope>
</reference>
<dbReference type="PANTHER" id="PTHR13771:SF9">
    <property type="entry name" value="INTERCELLULAR ADHESION MOLECULE 5"/>
    <property type="match status" value="1"/>
</dbReference>
<keyword evidence="10" id="KW-0393">Immunoglobulin domain</keyword>
<dbReference type="InterPro" id="IPR036179">
    <property type="entry name" value="Ig-like_dom_sf"/>
</dbReference>
<accession>A0A672ZU85</accession>
<evidence type="ECO:0000256" key="8">
    <source>
        <dbReference type="ARBA" id="ARBA00023157"/>
    </source>
</evidence>
<organism evidence="13 14">
    <name type="scientific">Sphaeramia orbicularis</name>
    <name type="common">orbiculate cardinalfish</name>
    <dbReference type="NCBI Taxonomy" id="375764"/>
    <lineage>
        <taxon>Eukaryota</taxon>
        <taxon>Metazoa</taxon>
        <taxon>Chordata</taxon>
        <taxon>Craniata</taxon>
        <taxon>Vertebrata</taxon>
        <taxon>Euteleostomi</taxon>
        <taxon>Actinopterygii</taxon>
        <taxon>Neopterygii</taxon>
        <taxon>Teleostei</taxon>
        <taxon>Neoteleostei</taxon>
        <taxon>Acanthomorphata</taxon>
        <taxon>Gobiaria</taxon>
        <taxon>Kurtiformes</taxon>
        <taxon>Apogonoidei</taxon>
        <taxon>Apogonidae</taxon>
        <taxon>Apogoninae</taxon>
        <taxon>Sphaeramia</taxon>
    </lineage>
</organism>
<keyword evidence="6" id="KW-1133">Transmembrane helix</keyword>
<evidence type="ECO:0000256" key="6">
    <source>
        <dbReference type="ARBA" id="ARBA00022989"/>
    </source>
</evidence>
<dbReference type="Gene3D" id="2.60.40.10">
    <property type="entry name" value="Immunoglobulins"/>
    <property type="match status" value="2"/>
</dbReference>
<evidence type="ECO:0000256" key="7">
    <source>
        <dbReference type="ARBA" id="ARBA00023136"/>
    </source>
</evidence>
<dbReference type="AlphaFoldDB" id="A0A672ZU85"/>
<keyword evidence="7" id="KW-0472">Membrane</keyword>
<dbReference type="PRINTS" id="PR01472">
    <property type="entry name" value="ICAMVCAM1"/>
</dbReference>
<dbReference type="InterPro" id="IPR003987">
    <property type="entry name" value="ICAM_VCAM_N"/>
</dbReference>
<dbReference type="GO" id="GO:0016020">
    <property type="term" value="C:membrane"/>
    <property type="evidence" value="ECO:0007669"/>
    <property type="project" value="UniProtKB-SubCell"/>
</dbReference>